<dbReference type="InterPro" id="IPR014756">
    <property type="entry name" value="Ig_E-set"/>
</dbReference>
<dbReference type="Proteomes" id="UP000075714">
    <property type="component" value="Unassembled WGS sequence"/>
</dbReference>
<dbReference type="OrthoDB" id="273181at2759"/>
<name>A0A150GFN1_GONPE</name>
<gene>
    <name evidence="7" type="ORF">GPECTOR_26g496</name>
</gene>
<dbReference type="GO" id="GO:0019203">
    <property type="term" value="F:carbohydrate phosphatase activity"/>
    <property type="evidence" value="ECO:0007669"/>
    <property type="project" value="InterPro"/>
</dbReference>
<dbReference type="InterPro" id="IPR000387">
    <property type="entry name" value="Tyr_Pase_dom"/>
</dbReference>
<dbReference type="InterPro" id="IPR013783">
    <property type="entry name" value="Ig-like_fold"/>
</dbReference>
<accession>A0A150GFN1</accession>
<evidence type="ECO:0000256" key="1">
    <source>
        <dbReference type="ARBA" id="ARBA00022801"/>
    </source>
</evidence>
<dbReference type="InterPro" id="IPR020422">
    <property type="entry name" value="TYR_PHOSPHATASE_DUAL_dom"/>
</dbReference>
<dbReference type="SUPFAM" id="SSF52799">
    <property type="entry name" value="(Phosphotyrosine protein) phosphatases II"/>
    <property type="match status" value="1"/>
</dbReference>
<dbReference type="PROSITE" id="PS50056">
    <property type="entry name" value="TYR_PHOSPHATASE_2"/>
    <property type="match status" value="1"/>
</dbReference>
<dbReference type="PANTHER" id="PTHR46642">
    <property type="entry name" value="DUAL SPECIFICITY PHOSPHATASE, SUBGROUP, CATALYTIC DOMAIN"/>
    <property type="match status" value="1"/>
</dbReference>
<dbReference type="Gene3D" id="2.60.40.10">
    <property type="entry name" value="Immunoglobulins"/>
    <property type="match status" value="1"/>
</dbReference>
<feature type="region of interest" description="Disordered" evidence="4">
    <location>
        <begin position="373"/>
        <end position="396"/>
    </location>
</feature>
<dbReference type="InterPro" id="IPR032640">
    <property type="entry name" value="AMPK1_CBM"/>
</dbReference>
<evidence type="ECO:0000313" key="7">
    <source>
        <dbReference type="EMBL" id="KXZ48593.1"/>
    </source>
</evidence>
<dbReference type="GO" id="GO:0005983">
    <property type="term" value="P:starch catabolic process"/>
    <property type="evidence" value="ECO:0007669"/>
    <property type="project" value="TreeGrafter"/>
</dbReference>
<sequence length="396" mass="43601">MISSKSAVLAPAPRAAPLEPAPATADTATTDAATTSSSSNGSDPASEDAKKSESYSEDMQKKMGTTLTYRHELGLNYNRILPDIIVGSCLQTPADVDHLADKEGVRTVFCLQEDSDMAYFSLDVKPIQARCEERGDIKHVRFPIRDFDPFDLRRKLPKAVARLAREHKPSEGTIYIHCTAGLGRAPATALAYMFWLRGQKLDEAYELLRGKRMCSPRIEAIRSATVDLLVGTEPVMATIAVSRLGTTTDFKAGWGGRRLQWRGVAGLDVGWHVQLPLEPEKGTGRLVLRRMLQPGTYPYKFVVDGNWTYSADHPTIKDGNNINNILEVMGRSVPEHLAFAQQRLLAPGGDLTEQERAELRGMLCPWDSHRGVHPPGPEADGPDGFIVGEDWTDKLP</sequence>
<dbReference type="InterPro" id="IPR045204">
    <property type="entry name" value="DSP_laforin-like"/>
</dbReference>
<feature type="domain" description="Tyrosine-protein phosphatase" evidence="5">
    <location>
        <begin position="76"/>
        <end position="234"/>
    </location>
</feature>
<dbReference type="SUPFAM" id="SSF81296">
    <property type="entry name" value="E set domains"/>
    <property type="match status" value="1"/>
</dbReference>
<dbReference type="CDD" id="cd02859">
    <property type="entry name" value="E_set_AMPKbeta_like_N"/>
    <property type="match status" value="1"/>
</dbReference>
<dbReference type="InterPro" id="IPR052832">
    <property type="entry name" value="Starch-Glucan_Phosphatase"/>
</dbReference>
<dbReference type="GO" id="GO:2001070">
    <property type="term" value="F:starch binding"/>
    <property type="evidence" value="ECO:0007669"/>
    <property type="project" value="TreeGrafter"/>
</dbReference>
<feature type="compositionally biased region" description="Low complexity" evidence="4">
    <location>
        <begin position="10"/>
        <end position="44"/>
    </location>
</feature>
<dbReference type="GO" id="GO:0009507">
    <property type="term" value="C:chloroplast"/>
    <property type="evidence" value="ECO:0007669"/>
    <property type="project" value="TreeGrafter"/>
</dbReference>
<dbReference type="Pfam" id="PF16561">
    <property type="entry name" value="AMPK1_CBM"/>
    <property type="match status" value="1"/>
</dbReference>
<evidence type="ECO:0000259" key="6">
    <source>
        <dbReference type="PROSITE" id="PS50056"/>
    </source>
</evidence>
<dbReference type="STRING" id="33097.A0A150GFN1"/>
<reference evidence="8" key="1">
    <citation type="journal article" date="2016" name="Nat. Commun.">
        <title>The Gonium pectorale genome demonstrates co-option of cell cycle regulation during the evolution of multicellularity.</title>
        <authorList>
            <person name="Hanschen E.R."/>
            <person name="Marriage T.N."/>
            <person name="Ferris P.J."/>
            <person name="Hamaji T."/>
            <person name="Toyoda A."/>
            <person name="Fujiyama A."/>
            <person name="Neme R."/>
            <person name="Noguchi H."/>
            <person name="Minakuchi Y."/>
            <person name="Suzuki M."/>
            <person name="Kawai-Toyooka H."/>
            <person name="Smith D.R."/>
            <person name="Sparks H."/>
            <person name="Anderson J."/>
            <person name="Bakaric R."/>
            <person name="Luria V."/>
            <person name="Karger A."/>
            <person name="Kirschner M.W."/>
            <person name="Durand P.M."/>
            <person name="Michod R.E."/>
            <person name="Nozaki H."/>
            <person name="Olson B.J."/>
        </authorList>
    </citation>
    <scope>NUCLEOTIDE SEQUENCE [LARGE SCALE GENOMIC DNA]</scope>
    <source>
        <strain evidence="8">NIES-2863</strain>
    </source>
</reference>
<dbReference type="GO" id="GO:0004721">
    <property type="term" value="F:phosphoprotein phosphatase activity"/>
    <property type="evidence" value="ECO:0007669"/>
    <property type="project" value="UniProtKB-KW"/>
</dbReference>
<dbReference type="SMART" id="SM00195">
    <property type="entry name" value="DSPc"/>
    <property type="match status" value="1"/>
</dbReference>
<keyword evidence="1" id="KW-0378">Hydrolase</keyword>
<evidence type="ECO:0000259" key="5">
    <source>
        <dbReference type="PROSITE" id="PS50054"/>
    </source>
</evidence>
<dbReference type="CDD" id="cd14526">
    <property type="entry name" value="DSP_laforin-like"/>
    <property type="match status" value="1"/>
</dbReference>
<keyword evidence="3" id="KW-0119">Carbohydrate metabolism</keyword>
<evidence type="ECO:0008006" key="9">
    <source>
        <dbReference type="Google" id="ProtNLM"/>
    </source>
</evidence>
<evidence type="ECO:0000313" key="8">
    <source>
        <dbReference type="Proteomes" id="UP000075714"/>
    </source>
</evidence>
<protein>
    <recommendedName>
        <fullName evidence="9">Tyrosine specific protein phosphatases domain-containing protein</fullName>
    </recommendedName>
</protein>
<evidence type="ECO:0000256" key="4">
    <source>
        <dbReference type="SAM" id="MobiDB-lite"/>
    </source>
</evidence>
<comment type="caution">
    <text evidence="7">The sequence shown here is derived from an EMBL/GenBank/DDBJ whole genome shotgun (WGS) entry which is preliminary data.</text>
</comment>
<dbReference type="PANTHER" id="PTHR46642:SF3">
    <property type="entry name" value="PHOSPHOGLUCAN PHOSPHATASE DSP4, CHLOROPLASTIC"/>
    <property type="match status" value="1"/>
</dbReference>
<dbReference type="InterPro" id="IPR000340">
    <property type="entry name" value="Dual-sp_phosphatase_cat-dom"/>
</dbReference>
<keyword evidence="2" id="KW-0904">Protein phosphatase</keyword>
<feature type="compositionally biased region" description="Basic and acidic residues" evidence="4">
    <location>
        <begin position="47"/>
        <end position="59"/>
    </location>
</feature>
<feature type="domain" description="Tyrosine specific protein phosphatases" evidence="6">
    <location>
        <begin position="154"/>
        <end position="212"/>
    </location>
</feature>
<dbReference type="Pfam" id="PF00782">
    <property type="entry name" value="DSPc"/>
    <property type="match status" value="1"/>
</dbReference>
<evidence type="ECO:0000256" key="2">
    <source>
        <dbReference type="ARBA" id="ARBA00022912"/>
    </source>
</evidence>
<evidence type="ECO:0000256" key="3">
    <source>
        <dbReference type="ARBA" id="ARBA00023277"/>
    </source>
</evidence>
<dbReference type="AlphaFoldDB" id="A0A150GFN1"/>
<dbReference type="PROSITE" id="PS50054">
    <property type="entry name" value="TYR_PHOSPHATASE_DUAL"/>
    <property type="match status" value="1"/>
</dbReference>
<dbReference type="InterPro" id="IPR029021">
    <property type="entry name" value="Prot-tyrosine_phosphatase-like"/>
</dbReference>
<dbReference type="Gene3D" id="3.90.190.10">
    <property type="entry name" value="Protein tyrosine phosphatase superfamily"/>
    <property type="match status" value="1"/>
</dbReference>
<proteinExistence type="predicted"/>
<dbReference type="EMBL" id="LSYV01000027">
    <property type="protein sequence ID" value="KXZ48593.1"/>
    <property type="molecule type" value="Genomic_DNA"/>
</dbReference>
<feature type="region of interest" description="Disordered" evidence="4">
    <location>
        <begin position="1"/>
        <end position="59"/>
    </location>
</feature>
<keyword evidence="8" id="KW-1185">Reference proteome</keyword>
<organism evidence="7 8">
    <name type="scientific">Gonium pectorale</name>
    <name type="common">Green alga</name>
    <dbReference type="NCBI Taxonomy" id="33097"/>
    <lineage>
        <taxon>Eukaryota</taxon>
        <taxon>Viridiplantae</taxon>
        <taxon>Chlorophyta</taxon>
        <taxon>core chlorophytes</taxon>
        <taxon>Chlorophyceae</taxon>
        <taxon>CS clade</taxon>
        <taxon>Chlamydomonadales</taxon>
        <taxon>Volvocaceae</taxon>
        <taxon>Gonium</taxon>
    </lineage>
</organism>